<sequence length="146" mass="15737">MSGPAYARSRTRFYVQGGGVLAGGKTVGSFSTQFFALDLTKPWSVYSPTWIELSSEGPSATQHNSVISLDGKHILASGTMSTFGFLYNIENDTWVPSTVIVPEPSRPGIMPVQNMDTGLVYFAGGYGGMTDTTMPIYNFTTDSLMP</sequence>
<organism evidence="1 2">
    <name type="scientific">Modicella reniformis</name>
    <dbReference type="NCBI Taxonomy" id="1440133"/>
    <lineage>
        <taxon>Eukaryota</taxon>
        <taxon>Fungi</taxon>
        <taxon>Fungi incertae sedis</taxon>
        <taxon>Mucoromycota</taxon>
        <taxon>Mortierellomycotina</taxon>
        <taxon>Mortierellomycetes</taxon>
        <taxon>Mortierellales</taxon>
        <taxon>Mortierellaceae</taxon>
        <taxon>Modicella</taxon>
    </lineage>
</organism>
<gene>
    <name evidence="1" type="ORF">BGZ65_011833</name>
</gene>
<dbReference type="EMBL" id="JAAAHW010005191">
    <property type="protein sequence ID" value="KAF9969549.1"/>
    <property type="molecule type" value="Genomic_DNA"/>
</dbReference>
<dbReference type="SUPFAM" id="SSF50965">
    <property type="entry name" value="Galactose oxidase, central domain"/>
    <property type="match status" value="1"/>
</dbReference>
<reference evidence="1" key="1">
    <citation type="journal article" date="2020" name="Fungal Divers.">
        <title>Resolving the Mortierellaceae phylogeny through synthesis of multi-gene phylogenetics and phylogenomics.</title>
        <authorList>
            <person name="Vandepol N."/>
            <person name="Liber J."/>
            <person name="Desiro A."/>
            <person name="Na H."/>
            <person name="Kennedy M."/>
            <person name="Barry K."/>
            <person name="Grigoriev I.V."/>
            <person name="Miller A.N."/>
            <person name="O'Donnell K."/>
            <person name="Stajich J.E."/>
            <person name="Bonito G."/>
        </authorList>
    </citation>
    <scope>NUCLEOTIDE SEQUENCE</scope>
    <source>
        <strain evidence="1">MES-2147</strain>
    </source>
</reference>
<comment type="caution">
    <text evidence="1">The sequence shown here is derived from an EMBL/GenBank/DDBJ whole genome shotgun (WGS) entry which is preliminary data.</text>
</comment>
<proteinExistence type="predicted"/>
<evidence type="ECO:0008006" key="3">
    <source>
        <dbReference type="Google" id="ProtNLM"/>
    </source>
</evidence>
<dbReference type="Gene3D" id="2.120.10.80">
    <property type="entry name" value="Kelch-type beta propeller"/>
    <property type="match status" value="1"/>
</dbReference>
<keyword evidence="2" id="KW-1185">Reference proteome</keyword>
<accession>A0A9P6JFG0</accession>
<dbReference type="AlphaFoldDB" id="A0A9P6JFG0"/>
<protein>
    <recommendedName>
        <fullName evidence="3">Galactose oxidase</fullName>
    </recommendedName>
</protein>
<dbReference type="InterPro" id="IPR011043">
    <property type="entry name" value="Gal_Oxase/kelch_b-propeller"/>
</dbReference>
<feature type="non-terminal residue" evidence="1">
    <location>
        <position position="146"/>
    </location>
</feature>
<dbReference type="Proteomes" id="UP000749646">
    <property type="component" value="Unassembled WGS sequence"/>
</dbReference>
<dbReference type="InterPro" id="IPR015915">
    <property type="entry name" value="Kelch-typ_b-propeller"/>
</dbReference>
<name>A0A9P6JFG0_9FUNG</name>
<evidence type="ECO:0000313" key="1">
    <source>
        <dbReference type="EMBL" id="KAF9969549.1"/>
    </source>
</evidence>
<evidence type="ECO:0000313" key="2">
    <source>
        <dbReference type="Proteomes" id="UP000749646"/>
    </source>
</evidence>
<dbReference type="OrthoDB" id="2433372at2759"/>